<accession>A0ABT4UIF8</accession>
<name>A0ABT4UIF8_9BACT</name>
<sequence length="112" mass="12150">MNLYIGNLSWGVTEAELQQTFEAYGQVESCKIVKDKVTNRSRGFAFVEMPNKDEANAAIDALNGADVKGRNISVNESKPREPRQQGGGGFNRGGGYNGGGNRGGYGERSNRY</sequence>
<feature type="domain" description="RRM" evidence="3">
    <location>
        <begin position="1"/>
        <end position="79"/>
    </location>
</feature>
<dbReference type="InterPro" id="IPR035979">
    <property type="entry name" value="RBD_domain_sf"/>
</dbReference>
<keyword evidence="1" id="KW-0694">RNA-binding</keyword>
<evidence type="ECO:0000256" key="1">
    <source>
        <dbReference type="ARBA" id="ARBA00022884"/>
    </source>
</evidence>
<dbReference type="PANTHER" id="PTHR48027">
    <property type="entry name" value="HETEROGENEOUS NUCLEAR RIBONUCLEOPROTEIN 87F-RELATED"/>
    <property type="match status" value="1"/>
</dbReference>
<evidence type="ECO:0000259" key="3">
    <source>
        <dbReference type="PROSITE" id="PS50102"/>
    </source>
</evidence>
<evidence type="ECO:0000313" key="4">
    <source>
        <dbReference type="EMBL" id="MDA3614565.1"/>
    </source>
</evidence>
<organism evidence="4 5">
    <name type="scientific">Polluticaenibacter yanchengensis</name>
    <dbReference type="NCBI Taxonomy" id="3014562"/>
    <lineage>
        <taxon>Bacteria</taxon>
        <taxon>Pseudomonadati</taxon>
        <taxon>Bacteroidota</taxon>
        <taxon>Chitinophagia</taxon>
        <taxon>Chitinophagales</taxon>
        <taxon>Chitinophagaceae</taxon>
        <taxon>Polluticaenibacter</taxon>
    </lineage>
</organism>
<dbReference type="InterPro" id="IPR000504">
    <property type="entry name" value="RRM_dom"/>
</dbReference>
<feature type="compositionally biased region" description="Gly residues" evidence="2">
    <location>
        <begin position="85"/>
        <end position="106"/>
    </location>
</feature>
<proteinExistence type="predicted"/>
<dbReference type="InterPro" id="IPR052462">
    <property type="entry name" value="SLIRP/GR-RBP-like"/>
</dbReference>
<dbReference type="InterPro" id="IPR003954">
    <property type="entry name" value="RRM_euk-type"/>
</dbReference>
<evidence type="ECO:0000313" key="5">
    <source>
        <dbReference type="Proteomes" id="UP001210231"/>
    </source>
</evidence>
<gene>
    <name evidence="4" type="ORF">O3P16_07080</name>
</gene>
<dbReference type="RefSeq" id="WP_407030890.1">
    <property type="nucleotide sequence ID" value="NZ_JAQGEF010000006.1"/>
</dbReference>
<dbReference type="InterPro" id="IPR048289">
    <property type="entry name" value="RRM2_NsCP33-like"/>
</dbReference>
<keyword evidence="5" id="KW-1185">Reference proteome</keyword>
<dbReference type="Gene3D" id="3.30.70.330">
    <property type="match status" value="1"/>
</dbReference>
<dbReference type="Pfam" id="PF00076">
    <property type="entry name" value="RRM_1"/>
    <property type="match status" value="1"/>
</dbReference>
<reference evidence="4 5" key="1">
    <citation type="submission" date="2022-12" db="EMBL/GenBank/DDBJ databases">
        <title>Chitinophagaceae gen. sp. nov., a new member of the family Chitinophagaceae, isolated from soil in a chemical factory.</title>
        <authorList>
            <person name="Ke Z."/>
        </authorList>
    </citation>
    <scope>NUCLEOTIDE SEQUENCE [LARGE SCALE GENOMIC DNA]</scope>
    <source>
        <strain evidence="4 5">LY-5</strain>
    </source>
</reference>
<feature type="region of interest" description="Disordered" evidence="2">
    <location>
        <begin position="70"/>
        <end position="112"/>
    </location>
</feature>
<dbReference type="PROSITE" id="PS50102">
    <property type="entry name" value="RRM"/>
    <property type="match status" value="1"/>
</dbReference>
<dbReference type="InterPro" id="IPR012677">
    <property type="entry name" value="Nucleotide-bd_a/b_plait_sf"/>
</dbReference>
<dbReference type="SMART" id="SM00360">
    <property type="entry name" value="RRM"/>
    <property type="match status" value="1"/>
</dbReference>
<protein>
    <submittedName>
        <fullName evidence="4">RNA-binding protein</fullName>
    </submittedName>
</protein>
<dbReference type="SUPFAM" id="SSF54928">
    <property type="entry name" value="RNA-binding domain, RBD"/>
    <property type="match status" value="1"/>
</dbReference>
<dbReference type="CDD" id="cd21608">
    <property type="entry name" value="RRM2_NsCP33_like"/>
    <property type="match status" value="1"/>
</dbReference>
<dbReference type="EMBL" id="JAQGEF010000006">
    <property type="protein sequence ID" value="MDA3614565.1"/>
    <property type="molecule type" value="Genomic_DNA"/>
</dbReference>
<dbReference type="SMART" id="SM00361">
    <property type="entry name" value="RRM_1"/>
    <property type="match status" value="1"/>
</dbReference>
<comment type="caution">
    <text evidence="4">The sequence shown here is derived from an EMBL/GenBank/DDBJ whole genome shotgun (WGS) entry which is preliminary data.</text>
</comment>
<dbReference type="Proteomes" id="UP001210231">
    <property type="component" value="Unassembled WGS sequence"/>
</dbReference>
<evidence type="ECO:0000256" key="2">
    <source>
        <dbReference type="SAM" id="MobiDB-lite"/>
    </source>
</evidence>